<comment type="caution">
    <text evidence="1">The sequence shown here is derived from an EMBL/GenBank/DDBJ whole genome shotgun (WGS) entry which is preliminary data.</text>
</comment>
<proteinExistence type="predicted"/>
<dbReference type="RefSeq" id="WP_377330265.1">
    <property type="nucleotide sequence ID" value="NZ_JBHSNG010000045.1"/>
</dbReference>
<name>A0ABW0T4J8_9GAMM</name>
<evidence type="ECO:0000313" key="1">
    <source>
        <dbReference type="EMBL" id="MFC5583340.1"/>
    </source>
</evidence>
<reference evidence="2" key="1">
    <citation type="journal article" date="2019" name="Int. J. Syst. Evol. Microbiol.">
        <title>The Global Catalogue of Microorganisms (GCM) 10K type strain sequencing project: providing services to taxonomists for standard genome sequencing and annotation.</title>
        <authorList>
            <consortium name="The Broad Institute Genomics Platform"/>
            <consortium name="The Broad Institute Genome Sequencing Center for Infectious Disease"/>
            <person name="Wu L."/>
            <person name="Ma J."/>
        </authorList>
    </citation>
    <scope>NUCLEOTIDE SEQUENCE [LARGE SCALE GENOMIC DNA]</scope>
    <source>
        <strain evidence="2">CGMCC 1.13587</strain>
    </source>
</reference>
<sequence length="16" mass="1742">MPTTKDRDIASLLPLA</sequence>
<keyword evidence="2" id="KW-1185">Reference proteome</keyword>
<accession>A0ABW0T4J8</accession>
<evidence type="ECO:0000313" key="2">
    <source>
        <dbReference type="Proteomes" id="UP001596111"/>
    </source>
</evidence>
<dbReference type="Proteomes" id="UP001596111">
    <property type="component" value="Unassembled WGS sequence"/>
</dbReference>
<organism evidence="1 2">
    <name type="scientific">Rhodanobacter terrae</name>
    <dbReference type="NCBI Taxonomy" id="418647"/>
    <lineage>
        <taxon>Bacteria</taxon>
        <taxon>Pseudomonadati</taxon>
        <taxon>Pseudomonadota</taxon>
        <taxon>Gammaproteobacteria</taxon>
        <taxon>Lysobacterales</taxon>
        <taxon>Rhodanobacteraceae</taxon>
        <taxon>Rhodanobacter</taxon>
    </lineage>
</organism>
<dbReference type="EMBL" id="JBHSNG010000045">
    <property type="protein sequence ID" value="MFC5583340.1"/>
    <property type="molecule type" value="Genomic_DNA"/>
</dbReference>
<protein>
    <submittedName>
        <fullName evidence="1">Uncharacterized protein</fullName>
    </submittedName>
</protein>
<gene>
    <name evidence="1" type="ORF">ACFPPB_19695</name>
</gene>